<sequence>MNDPIRVTEEEAEKYLEFLVDMCDRNRCVWRIERPDGRAVIMAPILQSGPPISEEVIDQVEEFRKQFIGGLDEQNS</sequence>
<gene>
    <name evidence="1" type="ORF">R290704_019</name>
</gene>
<dbReference type="KEGG" id="vg:29124023"/>
<dbReference type="Proteomes" id="UP000201797">
    <property type="component" value="Segment"/>
</dbReference>
<proteinExistence type="predicted"/>
<evidence type="ECO:0008006" key="3">
    <source>
        <dbReference type="Google" id="ProtNLM"/>
    </source>
</evidence>
<reference evidence="1 2" key="1">
    <citation type="submission" date="2016-01" db="EMBL/GenBank/DDBJ databases">
        <title>The genomic content and context of auxiliary metabolic genes in marine cyanophages.</title>
        <authorList>
            <person name="Marston M.F."/>
            <person name="Martiny J.B.H."/>
            <person name="Crummett L.T."/>
        </authorList>
    </citation>
    <scope>NUCLEOTIDE SEQUENCE [LARGE SCALE GENOMIC DNA]</scope>
    <source>
        <strain evidence="1">RW_29_0704</strain>
    </source>
</reference>
<protein>
    <recommendedName>
        <fullName evidence="3">Gp22</fullName>
    </recommendedName>
</protein>
<dbReference type="GeneID" id="29124023"/>
<evidence type="ECO:0000313" key="2">
    <source>
        <dbReference type="Proteomes" id="UP000201797"/>
    </source>
</evidence>
<keyword evidence="2" id="KW-1185">Reference proteome</keyword>
<evidence type="ECO:0000313" key="1">
    <source>
        <dbReference type="EMBL" id="AMO42805.1"/>
    </source>
</evidence>
<dbReference type="RefSeq" id="YP_009302104.1">
    <property type="nucleotide sequence ID" value="NC_031242.1"/>
</dbReference>
<accession>A0A127KLC7</accession>
<name>A0A127KLC7_9CAUD</name>
<dbReference type="EMBL" id="KU594605">
    <property type="protein sequence ID" value="AMO42805.1"/>
    <property type="molecule type" value="Genomic_DNA"/>
</dbReference>
<dbReference type="OrthoDB" id="23974at10239"/>
<organism evidence="1 2">
    <name type="scientific">Cyanophage S-RIM50</name>
    <dbReference type="NCBI Taxonomy" id="687803"/>
    <lineage>
        <taxon>Viruses</taxon>
        <taxon>Duplodnaviria</taxon>
        <taxon>Heunggongvirae</taxon>
        <taxon>Uroviricota</taxon>
        <taxon>Caudoviricetes</taxon>
        <taxon>Pantevenvirales</taxon>
        <taxon>Kyanoviridae</taxon>
        <taxon>Neptunevirus</taxon>
        <taxon>Neptunevirus srim50</taxon>
    </lineage>
</organism>